<protein>
    <submittedName>
        <fullName evidence="2">Uncharacterized protein</fullName>
    </submittedName>
</protein>
<feature type="region of interest" description="Disordered" evidence="1">
    <location>
        <begin position="249"/>
        <end position="270"/>
    </location>
</feature>
<feature type="compositionally biased region" description="Polar residues" evidence="1">
    <location>
        <begin position="259"/>
        <end position="270"/>
    </location>
</feature>
<comment type="caution">
    <text evidence="2">The sequence shown here is derived from an EMBL/GenBank/DDBJ whole genome shotgun (WGS) entry which is preliminary data.</text>
</comment>
<accession>A0A9W8YAL2</accession>
<dbReference type="EMBL" id="JAPEUY010000008">
    <property type="protein sequence ID" value="KAJ4370431.1"/>
    <property type="molecule type" value="Genomic_DNA"/>
</dbReference>
<reference evidence="2" key="1">
    <citation type="submission" date="2022-10" db="EMBL/GenBank/DDBJ databases">
        <title>Tapping the CABI collections for fungal endophytes: first genome assemblies for Collariella, Neodidymelliopsis, Ascochyta clinopodiicola, Didymella pomorum, Didymosphaeria variabile, Neocosmospora piperis and Neocucurbitaria cava.</title>
        <authorList>
            <person name="Hill R."/>
        </authorList>
    </citation>
    <scope>NUCLEOTIDE SEQUENCE</scope>
    <source>
        <strain evidence="2">IMI 356814</strain>
    </source>
</reference>
<sequence>MASDWPRSAHPLLHSAGTTLPSVAELLASSRPPDSAPTFNHTDDCERPSPLDRPDSRSAPPAAPPLAAEQSAWTAVNHASPHVSPTDVRDPVAAPEPPQYLQRELHPAGPSFAPALTSQGCQGVQDAASSQSPIHSQRQDSAISQQQMEAFKDAQSTATSSDLTFPCSRQSPNVSQQSTSPRPSSHPTTPSPRLPAADPRSTQALSQPPAASSTKGHINPLLSANYIFMEHAKSHDQIAGLPTSASLDSRTKVLGPSPLDQSNITTTRQQRYNVRFIANYTSENMPPSQKPRHDPPPAAPVASENGEPEPMAREQTITPSIEPSPQSTAPNNQLPEEQPQTQRRRDPSVERCPGCNEPWKRPLPNADSYRQSSPAENSNELGRMSMNLIAQLQAHQKKADAMYDRWKWKHSHCVPQDDYDVSPPSPAITEPQDDSQSAGGESVLRDSKTPQTPSNKRKSEASQDGDQKLRKVTFENQSTAAPPIRSSASA</sequence>
<dbReference type="OrthoDB" id="3793969at2759"/>
<name>A0A9W8YAL2_9PLEO</name>
<feature type="compositionally biased region" description="Polar residues" evidence="1">
    <location>
        <begin position="315"/>
        <end position="341"/>
    </location>
</feature>
<dbReference type="AlphaFoldDB" id="A0A9W8YAL2"/>
<feature type="compositionally biased region" description="Low complexity" evidence="1">
    <location>
        <begin position="57"/>
        <end position="68"/>
    </location>
</feature>
<feature type="compositionally biased region" description="Low complexity" evidence="1">
    <location>
        <begin position="175"/>
        <end position="188"/>
    </location>
</feature>
<gene>
    <name evidence="2" type="ORF">N0V83_004949</name>
</gene>
<organism evidence="2 3">
    <name type="scientific">Neocucurbitaria cava</name>
    <dbReference type="NCBI Taxonomy" id="798079"/>
    <lineage>
        <taxon>Eukaryota</taxon>
        <taxon>Fungi</taxon>
        <taxon>Dikarya</taxon>
        <taxon>Ascomycota</taxon>
        <taxon>Pezizomycotina</taxon>
        <taxon>Dothideomycetes</taxon>
        <taxon>Pleosporomycetidae</taxon>
        <taxon>Pleosporales</taxon>
        <taxon>Pleosporineae</taxon>
        <taxon>Cucurbitariaceae</taxon>
        <taxon>Neocucurbitaria</taxon>
    </lineage>
</organism>
<feature type="compositionally biased region" description="Polar residues" evidence="1">
    <location>
        <begin position="474"/>
        <end position="490"/>
    </location>
</feature>
<keyword evidence="3" id="KW-1185">Reference proteome</keyword>
<evidence type="ECO:0000313" key="2">
    <source>
        <dbReference type="EMBL" id="KAJ4370431.1"/>
    </source>
</evidence>
<feature type="region of interest" description="Disordered" evidence="1">
    <location>
        <begin position="26"/>
        <end position="217"/>
    </location>
</feature>
<feature type="region of interest" description="Disordered" evidence="1">
    <location>
        <begin position="282"/>
        <end position="379"/>
    </location>
</feature>
<feature type="compositionally biased region" description="Polar residues" evidence="1">
    <location>
        <begin position="200"/>
        <end position="216"/>
    </location>
</feature>
<evidence type="ECO:0000313" key="3">
    <source>
        <dbReference type="Proteomes" id="UP001140560"/>
    </source>
</evidence>
<feature type="compositionally biased region" description="Polar residues" evidence="1">
    <location>
        <begin position="116"/>
        <end position="174"/>
    </location>
</feature>
<feature type="compositionally biased region" description="Basic and acidic residues" evidence="1">
    <location>
        <begin position="457"/>
        <end position="473"/>
    </location>
</feature>
<feature type="compositionally biased region" description="Basic and acidic residues" evidence="1">
    <location>
        <begin position="41"/>
        <end position="56"/>
    </location>
</feature>
<evidence type="ECO:0000256" key="1">
    <source>
        <dbReference type="SAM" id="MobiDB-lite"/>
    </source>
</evidence>
<feature type="compositionally biased region" description="Polar residues" evidence="1">
    <location>
        <begin position="368"/>
        <end position="379"/>
    </location>
</feature>
<proteinExistence type="predicted"/>
<dbReference type="Proteomes" id="UP001140560">
    <property type="component" value="Unassembled WGS sequence"/>
</dbReference>
<feature type="region of interest" description="Disordered" evidence="1">
    <location>
        <begin position="417"/>
        <end position="490"/>
    </location>
</feature>